<feature type="transmembrane region" description="Helical" evidence="10">
    <location>
        <begin position="79"/>
        <end position="102"/>
    </location>
</feature>
<evidence type="ECO:0000256" key="9">
    <source>
        <dbReference type="ARBA" id="ARBA00023201"/>
    </source>
</evidence>
<accession>A0A4U1M6G8</accession>
<reference evidence="12 13" key="1">
    <citation type="submission" date="2019-04" db="EMBL/GenBank/DDBJ databases">
        <title>Genome sequence of Bacillus hwajinpoensis strain Y2.</title>
        <authorList>
            <person name="Fair J.L."/>
            <person name="Maclea K.S."/>
        </authorList>
    </citation>
    <scope>NUCLEOTIDE SEQUENCE [LARGE SCALE GENOMIC DNA]</scope>
    <source>
        <strain evidence="12 13">Y2</strain>
    </source>
</reference>
<evidence type="ECO:0000313" key="13">
    <source>
        <dbReference type="Proteomes" id="UP000310541"/>
    </source>
</evidence>
<dbReference type="OrthoDB" id="9809206at2"/>
<dbReference type="GO" id="GO:0005886">
    <property type="term" value="C:plasma membrane"/>
    <property type="evidence" value="ECO:0007669"/>
    <property type="project" value="UniProtKB-SubCell"/>
</dbReference>
<evidence type="ECO:0000256" key="5">
    <source>
        <dbReference type="ARBA" id="ARBA00022989"/>
    </source>
</evidence>
<dbReference type="Gene3D" id="1.20.1530.20">
    <property type="match status" value="1"/>
</dbReference>
<protein>
    <submittedName>
        <fullName evidence="12">Sodium:proton antiporter</fullName>
    </submittedName>
</protein>
<name>A0A4U1M6G8_9BACL</name>
<dbReference type="GO" id="GO:0098719">
    <property type="term" value="P:sodium ion import across plasma membrane"/>
    <property type="evidence" value="ECO:0007669"/>
    <property type="project" value="TreeGrafter"/>
</dbReference>
<gene>
    <name evidence="12" type="ORF">FBF83_20385</name>
</gene>
<dbReference type="InterPro" id="IPR018422">
    <property type="entry name" value="Cation/H_exchanger_CPA1"/>
</dbReference>
<keyword evidence="7" id="KW-0406">Ion transport</keyword>
<evidence type="ECO:0000256" key="7">
    <source>
        <dbReference type="ARBA" id="ARBA00023065"/>
    </source>
</evidence>
<dbReference type="EMBL" id="SWFM01000014">
    <property type="protein sequence ID" value="TKD65785.1"/>
    <property type="molecule type" value="Genomic_DNA"/>
</dbReference>
<dbReference type="Pfam" id="PF00999">
    <property type="entry name" value="Na_H_Exchanger"/>
    <property type="match status" value="1"/>
</dbReference>
<dbReference type="InterPro" id="IPR006153">
    <property type="entry name" value="Cation/H_exchanger_TM"/>
</dbReference>
<feature type="transmembrane region" description="Helical" evidence="10">
    <location>
        <begin position="55"/>
        <end position="73"/>
    </location>
</feature>
<evidence type="ECO:0000313" key="12">
    <source>
        <dbReference type="EMBL" id="TKD65785.1"/>
    </source>
</evidence>
<keyword evidence="4 10" id="KW-0812">Transmembrane</keyword>
<evidence type="ECO:0000256" key="2">
    <source>
        <dbReference type="ARBA" id="ARBA00022448"/>
    </source>
</evidence>
<evidence type="ECO:0000256" key="10">
    <source>
        <dbReference type="SAM" id="Phobius"/>
    </source>
</evidence>
<evidence type="ECO:0000256" key="8">
    <source>
        <dbReference type="ARBA" id="ARBA00023136"/>
    </source>
</evidence>
<comment type="caution">
    <text evidence="12">The sequence shown here is derived from an EMBL/GenBank/DDBJ whole genome shotgun (WGS) entry which is preliminary data.</text>
</comment>
<keyword evidence="3" id="KW-1003">Cell membrane</keyword>
<organism evidence="12 13">
    <name type="scientific">Guptibacillus hwajinpoensis</name>
    <dbReference type="NCBI Taxonomy" id="208199"/>
    <lineage>
        <taxon>Bacteria</taxon>
        <taxon>Bacillati</taxon>
        <taxon>Bacillota</taxon>
        <taxon>Bacilli</taxon>
        <taxon>Bacillales</taxon>
        <taxon>Guptibacillaceae</taxon>
        <taxon>Guptibacillus</taxon>
    </lineage>
</organism>
<evidence type="ECO:0000259" key="11">
    <source>
        <dbReference type="Pfam" id="PF00999"/>
    </source>
</evidence>
<sequence length="399" mass="44040">MDSHQILILLFIGYLVYTIDNKQKNFPAPLVLLLLGIALSFFPFFTNVHITKEIIFEWFLPALLFISAYQFPFTHLKKHAGIIAALSTVGLLLSALLLGTLLYAISGPFLSLSFVGALLIASILTPTDPVSVVSILKKASKDPKIADVVEGESMVNDGTSIVLYTVIASMYLDGERFSITSFSYDFILVSLGGIAIGALFGWIVCRAIYFTHQRQYQVMLSIVLAYGSFYVAEKLGVSGVLSVVAAGIILSYELDGFIKESHYREYLNSFWEVVEPSILALIFLLIGIETTNYLDFNNWAFAGIIFLSSVVVRFLVLTGIIKSFSSWRNEFNWKDISLVTWSGIRGTMSVALLLGLESEYGSANGTVISLAFGAVLLSLVFQSLTIYPLSSYFERKTGE</sequence>
<keyword evidence="9" id="KW-0739">Sodium transport</keyword>
<evidence type="ECO:0000256" key="6">
    <source>
        <dbReference type="ARBA" id="ARBA00023053"/>
    </source>
</evidence>
<dbReference type="GO" id="GO:0051453">
    <property type="term" value="P:regulation of intracellular pH"/>
    <property type="evidence" value="ECO:0007669"/>
    <property type="project" value="TreeGrafter"/>
</dbReference>
<dbReference type="Proteomes" id="UP000310541">
    <property type="component" value="Unassembled WGS sequence"/>
</dbReference>
<feature type="transmembrane region" description="Helical" evidence="10">
    <location>
        <begin position="336"/>
        <end position="356"/>
    </location>
</feature>
<keyword evidence="8 10" id="KW-0472">Membrane</keyword>
<dbReference type="InterPro" id="IPR038770">
    <property type="entry name" value="Na+/solute_symporter_sf"/>
</dbReference>
<dbReference type="PANTHER" id="PTHR10110">
    <property type="entry name" value="SODIUM/HYDROGEN EXCHANGER"/>
    <property type="match status" value="1"/>
</dbReference>
<comment type="subcellular location">
    <subcellularLocation>
        <location evidence="1">Cell membrane</location>
        <topology evidence="1">Multi-pass membrane protein</topology>
    </subcellularLocation>
</comment>
<dbReference type="RefSeq" id="WP_136948925.1">
    <property type="nucleotide sequence ID" value="NZ_SWFM01000014.1"/>
</dbReference>
<keyword evidence="2" id="KW-0813">Transport</keyword>
<dbReference type="GO" id="GO:0015385">
    <property type="term" value="F:sodium:proton antiporter activity"/>
    <property type="evidence" value="ECO:0007669"/>
    <property type="project" value="InterPro"/>
</dbReference>
<evidence type="ECO:0000256" key="1">
    <source>
        <dbReference type="ARBA" id="ARBA00004651"/>
    </source>
</evidence>
<feature type="transmembrane region" description="Helical" evidence="10">
    <location>
        <begin position="186"/>
        <end position="209"/>
    </location>
</feature>
<feature type="transmembrane region" description="Helical" evidence="10">
    <location>
        <begin position="368"/>
        <end position="389"/>
    </location>
</feature>
<dbReference type="PANTHER" id="PTHR10110:SF86">
    <property type="entry name" value="SODIUM_HYDROGEN EXCHANGER 7"/>
    <property type="match status" value="1"/>
</dbReference>
<feature type="transmembrane region" description="Helical" evidence="10">
    <location>
        <begin position="238"/>
        <end position="258"/>
    </location>
</feature>
<evidence type="ECO:0000256" key="3">
    <source>
        <dbReference type="ARBA" id="ARBA00022475"/>
    </source>
</evidence>
<dbReference type="AlphaFoldDB" id="A0A4U1M6G8"/>
<feature type="transmembrane region" description="Helical" evidence="10">
    <location>
        <begin position="270"/>
        <end position="288"/>
    </location>
</feature>
<feature type="transmembrane region" description="Helical" evidence="10">
    <location>
        <begin position="109"/>
        <end position="127"/>
    </location>
</feature>
<feature type="domain" description="Cation/H+ exchanger transmembrane" evidence="11">
    <location>
        <begin position="10"/>
        <end position="389"/>
    </location>
</feature>
<keyword evidence="5 10" id="KW-1133">Transmembrane helix</keyword>
<proteinExistence type="predicted"/>
<feature type="transmembrane region" description="Helical" evidence="10">
    <location>
        <begin position="28"/>
        <end position="48"/>
    </location>
</feature>
<evidence type="ECO:0000256" key="4">
    <source>
        <dbReference type="ARBA" id="ARBA00022692"/>
    </source>
</evidence>
<dbReference type="GO" id="GO:0015386">
    <property type="term" value="F:potassium:proton antiporter activity"/>
    <property type="evidence" value="ECO:0007669"/>
    <property type="project" value="TreeGrafter"/>
</dbReference>
<keyword evidence="6" id="KW-0915">Sodium</keyword>
<feature type="transmembrane region" description="Helical" evidence="10">
    <location>
        <begin position="300"/>
        <end position="324"/>
    </location>
</feature>